<dbReference type="AlphaFoldDB" id="A9BM77"/>
<feature type="compositionally biased region" description="Low complexity" evidence="1">
    <location>
        <begin position="101"/>
        <end position="124"/>
    </location>
</feature>
<sequence>MGGRARGLSSGRLRLIAGLLLSLLLHGALLWRGLAPDIARPGTGQAEAHRLQVVWVETPTSTPTPAPSPAPAPVAARPGPAPASAPTRRPDTAAVAPPSRQGAGAAKATEQAATAAAPQAPVPADTEAVPDTARSARAMGRLLDSAAGREAVQSAARQGLVRPQIPAQREDPLASGMRQAAQGDCMKGEFKGGGMGLLSLPMLAAAALKGECSR</sequence>
<feature type="region of interest" description="Disordered" evidence="1">
    <location>
        <begin position="59"/>
        <end position="131"/>
    </location>
</feature>
<dbReference type="KEGG" id="dac:Daci_4793"/>
<evidence type="ECO:0000313" key="2">
    <source>
        <dbReference type="EMBL" id="ABX37422.1"/>
    </source>
</evidence>
<accession>A9BM77</accession>
<proteinExistence type="predicted"/>
<evidence type="ECO:0000256" key="1">
    <source>
        <dbReference type="SAM" id="MobiDB-lite"/>
    </source>
</evidence>
<reference evidence="2 3" key="1">
    <citation type="journal article" date="2004" name="Appl. Environ. Microbiol.">
        <title>Mineralization of individual congeners of linear alkylbenzenesulfonate by defined pairs of heterotrophic bacteria.</title>
        <authorList>
            <person name="Schleheck D."/>
            <person name="Knepper T.P."/>
            <person name="Fischer K."/>
            <person name="Cook A.M."/>
        </authorList>
    </citation>
    <scope>NUCLEOTIDE SEQUENCE [LARGE SCALE GENOMIC DNA]</scope>
    <source>
        <strain evidence="3">DSM 14801 / SPH-1</strain>
    </source>
</reference>
<name>A9BM77_DELAS</name>
<dbReference type="Proteomes" id="UP000000784">
    <property type="component" value="Chromosome"/>
</dbReference>
<protein>
    <submittedName>
        <fullName evidence="2">Uncharacterized protein</fullName>
    </submittedName>
</protein>
<keyword evidence="3" id="KW-1185">Reference proteome</keyword>
<evidence type="ECO:0000313" key="3">
    <source>
        <dbReference type="Proteomes" id="UP000000784"/>
    </source>
</evidence>
<dbReference type="EMBL" id="CP000884">
    <property type="protein sequence ID" value="ABX37422.1"/>
    <property type="molecule type" value="Genomic_DNA"/>
</dbReference>
<dbReference type="eggNOG" id="ENOG502ZR1V">
    <property type="taxonomic scope" value="Bacteria"/>
</dbReference>
<feature type="compositionally biased region" description="Pro residues" evidence="1">
    <location>
        <begin position="62"/>
        <end position="72"/>
    </location>
</feature>
<organism evidence="2 3">
    <name type="scientific">Delftia acidovorans (strain DSM 14801 / SPH-1)</name>
    <dbReference type="NCBI Taxonomy" id="398578"/>
    <lineage>
        <taxon>Bacteria</taxon>
        <taxon>Pseudomonadati</taxon>
        <taxon>Pseudomonadota</taxon>
        <taxon>Betaproteobacteria</taxon>
        <taxon>Burkholderiales</taxon>
        <taxon>Comamonadaceae</taxon>
        <taxon>Delftia</taxon>
    </lineage>
</organism>
<dbReference type="STRING" id="398578.Daci_4793"/>
<feature type="region of interest" description="Disordered" evidence="1">
    <location>
        <begin position="154"/>
        <end position="180"/>
    </location>
</feature>
<gene>
    <name evidence="2" type="ordered locus">Daci_4793</name>
</gene>
<dbReference type="HOGENOM" id="CLU_1287077_0_0_4"/>
<feature type="compositionally biased region" description="Low complexity" evidence="1">
    <location>
        <begin position="73"/>
        <end position="87"/>
    </location>
</feature>
<reference evidence="3" key="2">
    <citation type="submission" date="2007-11" db="EMBL/GenBank/DDBJ databases">
        <title>Complete sequence of Delftia acidovorans DSM 14801 / SPH-1.</title>
        <authorList>
            <person name="Copeland A."/>
            <person name="Lucas S."/>
            <person name="Lapidus A."/>
            <person name="Barry K."/>
            <person name="Glavina del Rio T."/>
            <person name="Dalin E."/>
            <person name="Tice H."/>
            <person name="Pitluck S."/>
            <person name="Lowry S."/>
            <person name="Clum A."/>
            <person name="Schmutz J."/>
            <person name="Larimer F."/>
            <person name="Land M."/>
            <person name="Hauser L."/>
            <person name="Kyrpides N."/>
            <person name="Kim E."/>
            <person name="Schleheck D."/>
            <person name="Richardson P."/>
        </authorList>
    </citation>
    <scope>NUCLEOTIDE SEQUENCE [LARGE SCALE GENOMIC DNA]</scope>
    <source>
        <strain evidence="3">DSM 14801 / SPH-1</strain>
    </source>
</reference>